<reference evidence="3" key="2">
    <citation type="journal article" date="2021" name="Microbiome">
        <title>Successional dynamics and alternative stable states in a saline activated sludge microbial community over 9 years.</title>
        <authorList>
            <person name="Wang Y."/>
            <person name="Ye J."/>
            <person name="Ju F."/>
            <person name="Liu L."/>
            <person name="Boyd J.A."/>
            <person name="Deng Y."/>
            <person name="Parks D.H."/>
            <person name="Jiang X."/>
            <person name="Yin X."/>
            <person name="Woodcroft B.J."/>
            <person name="Tyson G.W."/>
            <person name="Hugenholtz P."/>
            <person name="Polz M.F."/>
            <person name="Zhang T."/>
        </authorList>
    </citation>
    <scope>NUCLEOTIDE SEQUENCE</scope>
    <source>
        <strain evidence="3">HKST-UBA14</strain>
    </source>
</reference>
<comment type="caution">
    <text evidence="3">The sequence shown here is derived from an EMBL/GenBank/DDBJ whole genome shotgun (WGS) entry which is preliminary data.</text>
</comment>
<evidence type="ECO:0000313" key="3">
    <source>
        <dbReference type="EMBL" id="MCA9383396.1"/>
    </source>
</evidence>
<reference evidence="3" key="1">
    <citation type="submission" date="2020-04" db="EMBL/GenBank/DDBJ databases">
        <authorList>
            <person name="Zhang T."/>
        </authorList>
    </citation>
    <scope>NUCLEOTIDE SEQUENCE</scope>
    <source>
        <strain evidence="3">HKST-UBA14</strain>
    </source>
</reference>
<dbReference type="InterPro" id="IPR027954">
    <property type="entry name" value="Transcobalamin-like_C"/>
</dbReference>
<gene>
    <name evidence="3" type="ORF">KC909_03460</name>
</gene>
<name>A0A955RIY7_9BACT</name>
<evidence type="ECO:0000259" key="2">
    <source>
        <dbReference type="Pfam" id="PF14478"/>
    </source>
</evidence>
<dbReference type="Gene3D" id="2.170.130.30">
    <property type="match status" value="1"/>
</dbReference>
<feature type="domain" description="Transcobalamin-like C-terminal" evidence="2">
    <location>
        <begin position="96"/>
        <end position="152"/>
    </location>
</feature>
<feature type="transmembrane region" description="Helical" evidence="1">
    <location>
        <begin position="12"/>
        <end position="30"/>
    </location>
</feature>
<keyword evidence="1" id="KW-0472">Membrane</keyword>
<dbReference type="AlphaFoldDB" id="A0A955RIY7"/>
<evidence type="ECO:0000256" key="1">
    <source>
        <dbReference type="SAM" id="Phobius"/>
    </source>
</evidence>
<dbReference type="Proteomes" id="UP000783287">
    <property type="component" value="Unassembled WGS sequence"/>
</dbReference>
<organism evidence="3 4">
    <name type="scientific">Candidatus Dojkabacteria bacterium</name>
    <dbReference type="NCBI Taxonomy" id="2099670"/>
    <lineage>
        <taxon>Bacteria</taxon>
        <taxon>Candidatus Dojkabacteria</taxon>
    </lineage>
</organism>
<keyword evidence="1" id="KW-1133">Transmembrane helix</keyword>
<evidence type="ECO:0000313" key="4">
    <source>
        <dbReference type="Proteomes" id="UP000783287"/>
    </source>
</evidence>
<proteinExistence type="predicted"/>
<accession>A0A955RIY7</accession>
<sequence length="156" mass="17453">MQENKPTHHKLTILAISISLLALVIIWNPFNLGVSKDPDVQGATSTIEPPDQSVHEIVITDNNGVSSTFIMEHVGGESAYDTLIRTDYDFDELTLEFEEYEFDGVSSYFLTTINGYTPDTNVAYWEFQVNGEPSFTGLADYMMQPGDDISFNVVEL</sequence>
<keyword evidence="1" id="KW-0812">Transmembrane</keyword>
<dbReference type="Pfam" id="PF14478">
    <property type="entry name" value="DUF4430"/>
    <property type="match status" value="1"/>
</dbReference>
<dbReference type="EMBL" id="JAGQLK010000064">
    <property type="protein sequence ID" value="MCA9383396.1"/>
    <property type="molecule type" value="Genomic_DNA"/>
</dbReference>
<protein>
    <submittedName>
        <fullName evidence="3">DUF4430 domain-containing protein</fullName>
    </submittedName>
</protein>